<dbReference type="GO" id="GO:0003677">
    <property type="term" value="F:DNA binding"/>
    <property type="evidence" value="ECO:0007669"/>
    <property type="project" value="UniProtKB-KW"/>
</dbReference>
<dbReference type="InterPro" id="IPR011344">
    <property type="entry name" value="ssDNA-bd"/>
</dbReference>
<dbReference type="PROSITE" id="PS50935">
    <property type="entry name" value="SSB"/>
    <property type="match status" value="1"/>
</dbReference>
<comment type="caution">
    <text evidence="2">Lacks conserved residue(s) required for the propagation of feature annotation.</text>
</comment>
<dbReference type="EMBL" id="JBBNFM010000001">
    <property type="protein sequence ID" value="MEQ2452656.1"/>
    <property type="molecule type" value="Genomic_DNA"/>
</dbReference>
<sequence>MNSVILSGWLTRDPEIRISEKDGKQLKMSLYTLAVRRPIAGADQADYISCAAFRNQADIAEKYLSQGRKITIRGHLRTGSYINKDGNKIHTTDVIIDEMEFADGKEAKNSNAGSAVSKSVFTAPNDFLDIPEGGEDDLPFR</sequence>
<keyword evidence="5" id="KW-1185">Reference proteome</keyword>
<gene>
    <name evidence="4" type="ORF">AAAT04_01150</name>
</gene>
<dbReference type="RefSeq" id="WP_349115564.1">
    <property type="nucleotide sequence ID" value="NZ_JBBNFM010000001.1"/>
</dbReference>
<accession>A0ABV1EDL8</accession>
<dbReference type="Proteomes" id="UP001482186">
    <property type="component" value="Unassembled WGS sequence"/>
</dbReference>
<evidence type="ECO:0000313" key="4">
    <source>
        <dbReference type="EMBL" id="MEQ2452656.1"/>
    </source>
</evidence>
<evidence type="ECO:0000313" key="5">
    <source>
        <dbReference type="Proteomes" id="UP001482186"/>
    </source>
</evidence>
<organism evidence="4 5">
    <name type="scientific">Coprococcus ammoniilyticus</name>
    <dbReference type="NCBI Taxonomy" id="2981785"/>
    <lineage>
        <taxon>Bacteria</taxon>
        <taxon>Bacillati</taxon>
        <taxon>Bacillota</taxon>
        <taxon>Clostridia</taxon>
        <taxon>Lachnospirales</taxon>
        <taxon>Lachnospiraceae</taxon>
        <taxon>Coprococcus</taxon>
    </lineage>
</organism>
<dbReference type="InterPro" id="IPR012340">
    <property type="entry name" value="NA-bd_OB-fold"/>
</dbReference>
<dbReference type="HAMAP" id="MF_00984">
    <property type="entry name" value="SSB"/>
    <property type="match status" value="1"/>
</dbReference>
<dbReference type="Pfam" id="PF00436">
    <property type="entry name" value="SSB"/>
    <property type="match status" value="1"/>
</dbReference>
<dbReference type="Gene3D" id="2.40.50.140">
    <property type="entry name" value="Nucleic acid-binding proteins"/>
    <property type="match status" value="1"/>
</dbReference>
<keyword evidence="1 2" id="KW-0238">DNA-binding</keyword>
<name>A0ABV1EDL8_9FIRM</name>
<dbReference type="PANTHER" id="PTHR10302:SF27">
    <property type="entry name" value="SINGLE-STRANDED DNA-BINDING PROTEIN"/>
    <property type="match status" value="1"/>
</dbReference>
<dbReference type="NCBIfam" id="TIGR00621">
    <property type="entry name" value="ssb"/>
    <property type="match status" value="1"/>
</dbReference>
<dbReference type="PANTHER" id="PTHR10302">
    <property type="entry name" value="SINGLE-STRANDED DNA-BINDING PROTEIN"/>
    <property type="match status" value="1"/>
</dbReference>
<comment type="subunit">
    <text evidence="2">Homotetramer.</text>
</comment>
<protein>
    <recommendedName>
        <fullName evidence="2 3">Single-stranded DNA-binding protein</fullName>
        <shortName evidence="2">SSB</shortName>
    </recommendedName>
</protein>
<evidence type="ECO:0000256" key="2">
    <source>
        <dbReference type="HAMAP-Rule" id="MF_00984"/>
    </source>
</evidence>
<reference evidence="4 5" key="1">
    <citation type="submission" date="2024-04" db="EMBL/GenBank/DDBJ databases">
        <title>Human intestinal bacterial collection.</title>
        <authorList>
            <person name="Pauvert C."/>
            <person name="Hitch T.C.A."/>
            <person name="Clavel T."/>
        </authorList>
    </citation>
    <scope>NUCLEOTIDE SEQUENCE [LARGE SCALE GENOMIC DNA]</scope>
    <source>
        <strain evidence="4 5">CLA-AA-H141</strain>
    </source>
</reference>
<dbReference type="SUPFAM" id="SSF50249">
    <property type="entry name" value="Nucleic acid-binding proteins"/>
    <property type="match status" value="1"/>
</dbReference>
<comment type="caution">
    <text evidence="4">The sequence shown here is derived from an EMBL/GenBank/DDBJ whole genome shotgun (WGS) entry which is preliminary data.</text>
</comment>
<dbReference type="CDD" id="cd04496">
    <property type="entry name" value="SSB_OBF"/>
    <property type="match status" value="1"/>
</dbReference>
<evidence type="ECO:0000256" key="3">
    <source>
        <dbReference type="RuleBase" id="RU000524"/>
    </source>
</evidence>
<proteinExistence type="inferred from homology"/>
<dbReference type="InterPro" id="IPR000424">
    <property type="entry name" value="Primosome_PriB/ssb"/>
</dbReference>
<evidence type="ECO:0000256" key="1">
    <source>
        <dbReference type="ARBA" id="ARBA00023125"/>
    </source>
</evidence>